<dbReference type="EMBL" id="CCAG010017319">
    <property type="status" value="NOT_ANNOTATED_CDS"/>
    <property type="molecule type" value="Genomic_DNA"/>
</dbReference>
<dbReference type="PANTHER" id="PTHR12243:SF67">
    <property type="entry name" value="COREPRESSOR OF PANGOLIN, ISOFORM A-RELATED"/>
    <property type="match status" value="1"/>
</dbReference>
<feature type="region of interest" description="Disordered" evidence="1">
    <location>
        <begin position="373"/>
        <end position="404"/>
    </location>
</feature>
<name>A0A1B0FPZ0_GLOMM</name>
<feature type="compositionally biased region" description="Acidic residues" evidence="1">
    <location>
        <begin position="391"/>
        <end position="404"/>
    </location>
</feature>
<dbReference type="AlphaFoldDB" id="A0A1B0FPZ0"/>
<feature type="compositionally biased region" description="Basic and acidic residues" evidence="1">
    <location>
        <begin position="379"/>
        <end position="390"/>
    </location>
</feature>
<evidence type="ECO:0000259" key="2">
    <source>
        <dbReference type="PROSITE" id="PS51029"/>
    </source>
</evidence>
<dbReference type="PANTHER" id="PTHR12243">
    <property type="entry name" value="MADF DOMAIN TRANSCRIPTION FACTOR"/>
    <property type="match status" value="1"/>
</dbReference>
<protein>
    <recommendedName>
        <fullName evidence="2">MADF domain-containing protein</fullName>
    </recommendedName>
</protein>
<feature type="compositionally biased region" description="Basic and acidic residues" evidence="1">
    <location>
        <begin position="191"/>
        <end position="208"/>
    </location>
</feature>
<dbReference type="GO" id="GO:0006357">
    <property type="term" value="P:regulation of transcription by RNA polymerase II"/>
    <property type="evidence" value="ECO:0007669"/>
    <property type="project" value="TreeGrafter"/>
</dbReference>
<dbReference type="Proteomes" id="UP000092444">
    <property type="component" value="Unassembled WGS sequence"/>
</dbReference>
<organism evidence="3 4">
    <name type="scientific">Glossina morsitans morsitans</name>
    <name type="common">Savannah tsetse fly</name>
    <dbReference type="NCBI Taxonomy" id="37546"/>
    <lineage>
        <taxon>Eukaryota</taxon>
        <taxon>Metazoa</taxon>
        <taxon>Ecdysozoa</taxon>
        <taxon>Arthropoda</taxon>
        <taxon>Hexapoda</taxon>
        <taxon>Insecta</taxon>
        <taxon>Pterygota</taxon>
        <taxon>Neoptera</taxon>
        <taxon>Endopterygota</taxon>
        <taxon>Diptera</taxon>
        <taxon>Brachycera</taxon>
        <taxon>Muscomorpha</taxon>
        <taxon>Hippoboscoidea</taxon>
        <taxon>Glossinidae</taxon>
        <taxon>Glossina</taxon>
    </lineage>
</organism>
<dbReference type="PROSITE" id="PS51029">
    <property type="entry name" value="MADF"/>
    <property type="match status" value="1"/>
</dbReference>
<evidence type="ECO:0000256" key="1">
    <source>
        <dbReference type="SAM" id="MobiDB-lite"/>
    </source>
</evidence>
<feature type="region of interest" description="Disordered" evidence="1">
    <location>
        <begin position="345"/>
        <end position="364"/>
    </location>
</feature>
<evidence type="ECO:0000313" key="3">
    <source>
        <dbReference type="EnsemblMetazoa" id="GMOY005939-PA"/>
    </source>
</evidence>
<dbReference type="SMART" id="SM00595">
    <property type="entry name" value="MADF"/>
    <property type="match status" value="1"/>
</dbReference>
<dbReference type="EnsemblMetazoa" id="GMOY005939-RA">
    <property type="protein sequence ID" value="GMOY005939-PA"/>
    <property type="gene ID" value="GMOY005939"/>
</dbReference>
<feature type="domain" description="MADF" evidence="2">
    <location>
        <begin position="47"/>
        <end position="146"/>
    </location>
</feature>
<sequence length="404" mass="47620">MFHDTGMFIGNDLSVFTLNVSGLSILFITAESCWFRITMREKISIKFLIHLVGERPALWDKTSDMYKDRSLKDTSWREICAFINENYERMPSSVKEEFTKMVIKKWTHIRDSWVKSMKNGYDEQTLRPAKPYIYHDEMQFMNKVLQYRRRRYDLLAKLDDVLFNQANMENEKSSLLTIARDTNNNNDDQDDIKQIKKDNYDSNDNKNAESLHVNEPKVAIEINSDFDDDDNWQMDSTIAPSSPKSAMLDLKKETITRVELPQPVMRKSEMSIEKLEDKPRRNRMNSLPNPSLAVLQDNINCVYENRHWNFFKGILPSVNNLNDDQTLEFQAGVISLLQKIRNSQTKSFKSKKRKTSNDSDCEWPLHNVDMTRHYSTRSPRRDPLRGKEVEINDFENEFDDEDYS</sequence>
<dbReference type="Pfam" id="PF10545">
    <property type="entry name" value="MADF_DNA_bdg"/>
    <property type="match status" value="1"/>
</dbReference>
<feature type="region of interest" description="Disordered" evidence="1">
    <location>
        <begin position="179"/>
        <end position="208"/>
    </location>
</feature>
<dbReference type="GO" id="GO:0005634">
    <property type="term" value="C:nucleus"/>
    <property type="evidence" value="ECO:0007669"/>
    <property type="project" value="TreeGrafter"/>
</dbReference>
<accession>A0A1B0FPZ0</accession>
<reference evidence="3" key="1">
    <citation type="submission" date="2020-05" db="UniProtKB">
        <authorList>
            <consortium name="EnsemblMetazoa"/>
        </authorList>
    </citation>
    <scope>IDENTIFICATION</scope>
    <source>
        <strain evidence="3">Yale</strain>
    </source>
</reference>
<dbReference type="EMBL" id="CCAG010017320">
    <property type="status" value="NOT_ANNOTATED_CDS"/>
    <property type="molecule type" value="Genomic_DNA"/>
</dbReference>
<dbReference type="InterPro" id="IPR039353">
    <property type="entry name" value="TF_Adf1"/>
</dbReference>
<proteinExistence type="predicted"/>
<dbReference type="GO" id="GO:0005667">
    <property type="term" value="C:transcription regulator complex"/>
    <property type="evidence" value="ECO:0007669"/>
    <property type="project" value="TreeGrafter"/>
</dbReference>
<evidence type="ECO:0000313" key="4">
    <source>
        <dbReference type="Proteomes" id="UP000092444"/>
    </source>
</evidence>
<keyword evidence="4" id="KW-1185">Reference proteome</keyword>
<dbReference type="InterPro" id="IPR006578">
    <property type="entry name" value="MADF-dom"/>
</dbReference>
<dbReference type="VEuPathDB" id="VectorBase:GMOY005939"/>